<dbReference type="RefSeq" id="WP_204199769.1">
    <property type="nucleotide sequence ID" value="NZ_JAFEMC010000004.1"/>
</dbReference>
<organism evidence="2 3">
    <name type="scientific">Sphingomonas longa</name>
    <dbReference type="NCBI Taxonomy" id="2778730"/>
    <lineage>
        <taxon>Bacteria</taxon>
        <taxon>Pseudomonadati</taxon>
        <taxon>Pseudomonadota</taxon>
        <taxon>Alphaproteobacteria</taxon>
        <taxon>Sphingomonadales</taxon>
        <taxon>Sphingomonadaceae</taxon>
        <taxon>Sphingomonas</taxon>
    </lineage>
</organism>
<comment type="caution">
    <text evidence="2">The sequence shown here is derived from an EMBL/GenBank/DDBJ whole genome shotgun (WGS) entry which is preliminary data.</text>
</comment>
<feature type="domain" description="DUF6894" evidence="1">
    <location>
        <begin position="43"/>
        <end position="109"/>
    </location>
</feature>
<evidence type="ECO:0000259" key="1">
    <source>
        <dbReference type="Pfam" id="PF21834"/>
    </source>
</evidence>
<dbReference type="EMBL" id="JAFEMC010000004">
    <property type="protein sequence ID" value="MBM6577666.1"/>
    <property type="molecule type" value="Genomic_DNA"/>
</dbReference>
<protein>
    <recommendedName>
        <fullName evidence="1">DUF6894 domain-containing protein</fullName>
    </recommendedName>
</protein>
<dbReference type="Proteomes" id="UP000763641">
    <property type="component" value="Unassembled WGS sequence"/>
</dbReference>
<gene>
    <name evidence="2" type="ORF">ILT43_14890</name>
</gene>
<name>A0ABS2DC90_9SPHN</name>
<dbReference type="Pfam" id="PF21834">
    <property type="entry name" value="DUF6894"/>
    <property type="match status" value="1"/>
</dbReference>
<proteinExistence type="predicted"/>
<accession>A0ABS2DC90</accession>
<evidence type="ECO:0000313" key="2">
    <source>
        <dbReference type="EMBL" id="MBM6577666.1"/>
    </source>
</evidence>
<dbReference type="InterPro" id="IPR054189">
    <property type="entry name" value="DUF6894"/>
</dbReference>
<keyword evidence="3" id="KW-1185">Reference proteome</keyword>
<evidence type="ECO:0000313" key="3">
    <source>
        <dbReference type="Proteomes" id="UP000763641"/>
    </source>
</evidence>
<reference evidence="2 3" key="1">
    <citation type="submission" date="2020-12" db="EMBL/GenBank/DDBJ databases">
        <title>Sphingomonas sp.</title>
        <authorList>
            <person name="Kim M.K."/>
        </authorList>
    </citation>
    <scope>NUCLEOTIDE SEQUENCE [LARGE SCALE GENOMIC DNA]</scope>
    <source>
        <strain evidence="2 3">BT552</strain>
    </source>
</reference>
<sequence length="122" mass="13939">MATSRRIIPEIGSFLWQSWQTFSAWDRGVILSHERCQRIIMPRFFFHTQTDSRMTDFDGYELATASEARQQAIQTCGQMMIDAADAFWGSRPWSITVTNAEGLILWEIIMDGSATPASRDLT</sequence>